<reference evidence="7 8" key="1">
    <citation type="submission" date="2016-10" db="EMBL/GenBank/DDBJ databases">
        <title>Description of Gloeomargarita lithophora gen. nov., sp. nov., a thylakoid-bearing basal-branching cyanobacterium with intracellular carbonates, and proposal for Gloeomargaritales ord. nov.</title>
        <authorList>
            <person name="Moreira D."/>
            <person name="Tavera R."/>
            <person name="Benzerara K."/>
            <person name="Skouri-Panet F."/>
            <person name="Couradeau E."/>
            <person name="Gerard E."/>
            <person name="Loussert C."/>
            <person name="Novelo E."/>
            <person name="Zivanovic Y."/>
            <person name="Lopez-Garcia P."/>
        </authorList>
    </citation>
    <scope>NUCLEOTIDE SEQUENCE [LARGE SCALE GENOMIC DNA]</scope>
    <source>
        <strain evidence="7 8">D10</strain>
    </source>
</reference>
<evidence type="ECO:0000256" key="5">
    <source>
        <dbReference type="SAM" id="MobiDB-lite"/>
    </source>
</evidence>
<dbReference type="Pfam" id="PF01555">
    <property type="entry name" value="N6_N4_Mtase"/>
    <property type="match status" value="1"/>
</dbReference>
<dbReference type="OrthoDB" id="9800801at2"/>
<evidence type="ECO:0000256" key="2">
    <source>
        <dbReference type="ARBA" id="ARBA00022603"/>
    </source>
</evidence>
<dbReference type="EC" id="2.1.1.-" evidence="4"/>
<comment type="similarity">
    <text evidence="1 4">Belongs to the N(4)/N(6)-methyltransferase family.</text>
</comment>
<name>A0A1J0AE67_9CYAN</name>
<keyword evidence="3 7" id="KW-0808">Transferase</keyword>
<proteinExistence type="inferred from homology"/>
<organism evidence="7 8">
    <name type="scientific">Gloeomargarita lithophora Alchichica-D10</name>
    <dbReference type="NCBI Taxonomy" id="1188229"/>
    <lineage>
        <taxon>Bacteria</taxon>
        <taxon>Bacillati</taxon>
        <taxon>Cyanobacteriota</taxon>
        <taxon>Cyanophyceae</taxon>
        <taxon>Gloeomargaritales</taxon>
        <taxon>Gloeomargaritaceae</taxon>
        <taxon>Gloeomargarita</taxon>
    </lineage>
</organism>
<dbReference type="REBASE" id="166391">
    <property type="entry name" value="M.GliD10ORF1899P"/>
</dbReference>
<evidence type="ECO:0000256" key="4">
    <source>
        <dbReference type="RuleBase" id="RU362026"/>
    </source>
</evidence>
<dbReference type="PANTHER" id="PTHR13370:SF3">
    <property type="entry name" value="TRNA (GUANINE(10)-N2)-METHYLTRANSFERASE HOMOLOG"/>
    <property type="match status" value="1"/>
</dbReference>
<dbReference type="STRING" id="1188229.GlitD10_1899"/>
<dbReference type="Gene3D" id="3.40.50.150">
    <property type="entry name" value="Vaccinia Virus protein VP39"/>
    <property type="match status" value="1"/>
</dbReference>
<dbReference type="GO" id="GO:0009007">
    <property type="term" value="F:site-specific DNA-methyltransferase (adenine-specific) activity"/>
    <property type="evidence" value="ECO:0007669"/>
    <property type="project" value="TreeGrafter"/>
</dbReference>
<dbReference type="GO" id="GO:0005737">
    <property type="term" value="C:cytoplasm"/>
    <property type="evidence" value="ECO:0007669"/>
    <property type="project" value="TreeGrafter"/>
</dbReference>
<evidence type="ECO:0000313" key="8">
    <source>
        <dbReference type="Proteomes" id="UP000180235"/>
    </source>
</evidence>
<dbReference type="PRINTS" id="PR00508">
    <property type="entry name" value="S21N4MTFRASE"/>
</dbReference>
<dbReference type="PROSITE" id="PS00092">
    <property type="entry name" value="N6_MTASE"/>
    <property type="match status" value="1"/>
</dbReference>
<evidence type="ECO:0000259" key="6">
    <source>
        <dbReference type="Pfam" id="PF01555"/>
    </source>
</evidence>
<sequence length="339" mass="38941">MLEDKARAPQNRTIILKEEEKAKYKQRLLQLNKPADLQDVINRTINQDLFQIMDFLPKNSVDLLFIDPPYNLNKTFNSSSFKKKNLDTYTDWLDFCLTGLKEVLKPTSSIYICCDWQSSPAVFEVVKDRFQIRNRITWEREKGRGASKNWKNSSEDIWFCTVSDTYTFNVDAVKLKRKVIAPYTVNGTPKDWDMTEQGNYSLTHPSNLWTDLTVPFWSMPENTDHPTQKPEKLVAKVILASSNVGDVVFDPFLGSGTTPVVAKKLGRQFFGVELDEMYACLAEKRLEIAEIEPGIQGYSEGVFWERNTLNEQVRSVGIKQNSHNGIKSQQQELFQSGES</sequence>
<dbReference type="EMBL" id="CP017675">
    <property type="protein sequence ID" value="APB34225.1"/>
    <property type="molecule type" value="Genomic_DNA"/>
</dbReference>
<dbReference type="GO" id="GO:0032259">
    <property type="term" value="P:methylation"/>
    <property type="evidence" value="ECO:0007669"/>
    <property type="project" value="UniProtKB-KW"/>
</dbReference>
<dbReference type="InterPro" id="IPR002052">
    <property type="entry name" value="DNA_methylase_N6_adenine_CS"/>
</dbReference>
<dbReference type="AlphaFoldDB" id="A0A1J0AE67"/>
<feature type="region of interest" description="Disordered" evidence="5">
    <location>
        <begin position="320"/>
        <end position="339"/>
    </location>
</feature>
<dbReference type="InterPro" id="IPR029063">
    <property type="entry name" value="SAM-dependent_MTases_sf"/>
</dbReference>
<keyword evidence="2 7" id="KW-0489">Methyltransferase</keyword>
<dbReference type="KEGG" id="glt:GlitD10_1899"/>
<dbReference type="InterPro" id="IPR001091">
    <property type="entry name" value="RM_Methyltransferase"/>
</dbReference>
<dbReference type="InterPro" id="IPR002941">
    <property type="entry name" value="DNA_methylase_N4/N6"/>
</dbReference>
<protein>
    <recommendedName>
        <fullName evidence="4">Methyltransferase</fullName>
        <ecNumber evidence="4">2.1.1.-</ecNumber>
    </recommendedName>
</protein>
<evidence type="ECO:0000256" key="1">
    <source>
        <dbReference type="ARBA" id="ARBA00006594"/>
    </source>
</evidence>
<accession>A0A1J0AE67</accession>
<dbReference type="RefSeq" id="WP_071454700.1">
    <property type="nucleotide sequence ID" value="NZ_CP017675.1"/>
</dbReference>
<feature type="domain" description="DNA methylase N-4/N-6" evidence="6">
    <location>
        <begin position="61"/>
        <end position="283"/>
    </location>
</feature>
<dbReference type="GO" id="GO:0008170">
    <property type="term" value="F:N-methyltransferase activity"/>
    <property type="evidence" value="ECO:0007669"/>
    <property type="project" value="InterPro"/>
</dbReference>
<dbReference type="PANTHER" id="PTHR13370">
    <property type="entry name" value="RNA METHYLASE-RELATED"/>
    <property type="match status" value="1"/>
</dbReference>
<dbReference type="GO" id="GO:0003677">
    <property type="term" value="F:DNA binding"/>
    <property type="evidence" value="ECO:0007669"/>
    <property type="project" value="InterPro"/>
</dbReference>
<dbReference type="Proteomes" id="UP000180235">
    <property type="component" value="Chromosome"/>
</dbReference>
<evidence type="ECO:0000313" key="7">
    <source>
        <dbReference type="EMBL" id="APB34225.1"/>
    </source>
</evidence>
<dbReference type="SUPFAM" id="SSF53335">
    <property type="entry name" value="S-adenosyl-L-methionine-dependent methyltransferases"/>
    <property type="match status" value="1"/>
</dbReference>
<gene>
    <name evidence="7" type="primary">yhdJ-4</name>
    <name evidence="7" type="ORF">GlitD10_1899</name>
</gene>
<evidence type="ECO:0000256" key="3">
    <source>
        <dbReference type="ARBA" id="ARBA00022679"/>
    </source>
</evidence>
<keyword evidence="8" id="KW-1185">Reference proteome</keyword>